<keyword evidence="3" id="KW-1185">Reference proteome</keyword>
<dbReference type="EMBL" id="WHWC01000016">
    <property type="protein sequence ID" value="KAG8366783.1"/>
    <property type="molecule type" value="Genomic_DNA"/>
</dbReference>
<protein>
    <submittedName>
        <fullName evidence="2">Uncharacterized protein</fullName>
    </submittedName>
</protein>
<accession>A0AAV6W9F0</accession>
<feature type="compositionally biased region" description="Basic and acidic residues" evidence="1">
    <location>
        <begin position="130"/>
        <end position="143"/>
    </location>
</feature>
<dbReference type="AlphaFoldDB" id="A0AAV6W9F0"/>
<evidence type="ECO:0000313" key="2">
    <source>
        <dbReference type="EMBL" id="KAG8366783.1"/>
    </source>
</evidence>
<reference evidence="2" key="1">
    <citation type="submission" date="2019-10" db="EMBL/GenBank/DDBJ databases">
        <authorList>
            <person name="Zhang R."/>
            <person name="Pan Y."/>
            <person name="Wang J."/>
            <person name="Ma R."/>
            <person name="Yu S."/>
        </authorList>
    </citation>
    <scope>NUCLEOTIDE SEQUENCE</scope>
    <source>
        <strain evidence="2">LA-IB0</strain>
        <tissue evidence="2">Leaf</tissue>
    </source>
</reference>
<dbReference type="InterPro" id="IPR038947">
    <property type="entry name" value="At3g27210-like"/>
</dbReference>
<evidence type="ECO:0000313" key="3">
    <source>
        <dbReference type="Proteomes" id="UP000826271"/>
    </source>
</evidence>
<dbReference type="PANTHER" id="PTHR34280:SF2">
    <property type="entry name" value="OS01G0920100 PROTEIN"/>
    <property type="match status" value="1"/>
</dbReference>
<sequence length="211" mass="23067">MGSCVSVHKDPMKLRLSVGSKDDTLLIPSPVKLKPDAVNGGDPTVADVALKPQLSSSRFRQPPPGSKDEAFFDSQPWMESDCEDDFLSVNGDFTPSRGSTPVHHKFSSGPDKSPDVEGTPSPPDIKKKRLSELFKESLRRDQNMDVENTATDHNVIPEKAKADANYGGNNEKTTNGVYRAEDESVKSAQCCIPRLVSSRSFSERKKKTSDG</sequence>
<dbReference type="Proteomes" id="UP000826271">
    <property type="component" value="Unassembled WGS sequence"/>
</dbReference>
<organism evidence="2 3">
    <name type="scientific">Buddleja alternifolia</name>
    <dbReference type="NCBI Taxonomy" id="168488"/>
    <lineage>
        <taxon>Eukaryota</taxon>
        <taxon>Viridiplantae</taxon>
        <taxon>Streptophyta</taxon>
        <taxon>Embryophyta</taxon>
        <taxon>Tracheophyta</taxon>
        <taxon>Spermatophyta</taxon>
        <taxon>Magnoliopsida</taxon>
        <taxon>eudicotyledons</taxon>
        <taxon>Gunneridae</taxon>
        <taxon>Pentapetalae</taxon>
        <taxon>asterids</taxon>
        <taxon>lamiids</taxon>
        <taxon>Lamiales</taxon>
        <taxon>Scrophulariaceae</taxon>
        <taxon>Buddlejeae</taxon>
        <taxon>Buddleja</taxon>
    </lineage>
</organism>
<comment type="caution">
    <text evidence="2">The sequence shown here is derived from an EMBL/GenBank/DDBJ whole genome shotgun (WGS) entry which is preliminary data.</text>
</comment>
<dbReference type="PANTHER" id="PTHR34280">
    <property type="entry name" value="OS01G0920100 PROTEIN"/>
    <property type="match status" value="1"/>
</dbReference>
<evidence type="ECO:0000256" key="1">
    <source>
        <dbReference type="SAM" id="MobiDB-lite"/>
    </source>
</evidence>
<gene>
    <name evidence="2" type="ORF">BUALT_Bualt16G0003600</name>
</gene>
<proteinExistence type="predicted"/>
<name>A0AAV6W9F0_9LAMI</name>
<feature type="region of interest" description="Disordered" evidence="1">
    <location>
        <begin position="35"/>
        <end position="175"/>
    </location>
</feature>